<feature type="region of interest" description="Disordered" evidence="1">
    <location>
        <begin position="1"/>
        <end position="39"/>
    </location>
</feature>
<keyword evidence="2" id="KW-1133">Transmembrane helix</keyword>
<evidence type="ECO:0000313" key="4">
    <source>
        <dbReference type="Proteomes" id="UP000671914"/>
    </source>
</evidence>
<dbReference type="Proteomes" id="UP000671914">
    <property type="component" value="Chromosome"/>
</dbReference>
<dbReference type="EMBL" id="CP071696">
    <property type="protein sequence ID" value="QTX04351.1"/>
    <property type="molecule type" value="Genomic_DNA"/>
</dbReference>
<feature type="transmembrane region" description="Helical" evidence="2">
    <location>
        <begin position="67"/>
        <end position="86"/>
    </location>
</feature>
<dbReference type="RefSeq" id="WP_210897854.1">
    <property type="nucleotide sequence ID" value="NZ_CP071696.1"/>
</dbReference>
<sequence length="153" mass="16024">MAADTDGHGPEEDRDDDALRWAGDEDEPLAPGWKRVGEPSVVPAGEAAADAGAAESEPAPQTGAVELVVIGILGGIYLLYVVGWAITASGPAVLVGDPVGDFMYGLGRWLAVIAPVVWFLTTLWLAAGRRVPRLVWLVAGAVVLVPLPFLMRS</sequence>
<accession>A0A975FNN4</accession>
<proteinExistence type="predicted"/>
<evidence type="ECO:0000256" key="2">
    <source>
        <dbReference type="SAM" id="Phobius"/>
    </source>
</evidence>
<reference evidence="3" key="1">
    <citation type="submission" date="2021-03" db="EMBL/GenBank/DDBJ databases">
        <title>Agromyces archimandritus sp. nov., isolated from the cockroach Archimandrita tessellata.</title>
        <authorList>
            <person name="Guzman J."/>
            <person name="Ortuzar M."/>
            <person name="Poehlein A."/>
            <person name="Daniel R."/>
            <person name="Trujillo M."/>
            <person name="Vilcinskas A."/>
        </authorList>
    </citation>
    <scope>NUCLEOTIDE SEQUENCE</scope>
    <source>
        <strain evidence="3">G127AT</strain>
    </source>
</reference>
<feature type="transmembrane region" description="Helical" evidence="2">
    <location>
        <begin position="106"/>
        <end position="127"/>
    </location>
</feature>
<evidence type="ECO:0000256" key="1">
    <source>
        <dbReference type="SAM" id="MobiDB-lite"/>
    </source>
</evidence>
<dbReference type="AlphaFoldDB" id="A0A975FNN4"/>
<protein>
    <submittedName>
        <fullName evidence="3">DNA polymerase III subunit gamma/tau</fullName>
    </submittedName>
</protein>
<dbReference type="KEGG" id="aarc:G127AT_13905"/>
<keyword evidence="4" id="KW-1185">Reference proteome</keyword>
<feature type="compositionally biased region" description="Basic and acidic residues" evidence="1">
    <location>
        <begin position="1"/>
        <end position="23"/>
    </location>
</feature>
<keyword evidence="2" id="KW-0812">Transmembrane</keyword>
<organism evidence="3 4">
    <name type="scientific">Agromyces archimandritae</name>
    <dbReference type="NCBI Taxonomy" id="2781962"/>
    <lineage>
        <taxon>Bacteria</taxon>
        <taxon>Bacillati</taxon>
        <taxon>Actinomycetota</taxon>
        <taxon>Actinomycetes</taxon>
        <taxon>Micrococcales</taxon>
        <taxon>Microbacteriaceae</taxon>
        <taxon>Agromyces</taxon>
    </lineage>
</organism>
<feature type="transmembrane region" description="Helical" evidence="2">
    <location>
        <begin position="134"/>
        <end position="151"/>
    </location>
</feature>
<keyword evidence="2" id="KW-0472">Membrane</keyword>
<name>A0A975FNN4_9MICO</name>
<gene>
    <name evidence="3" type="ORF">G127AT_13905</name>
</gene>
<evidence type="ECO:0000313" key="3">
    <source>
        <dbReference type="EMBL" id="QTX04351.1"/>
    </source>
</evidence>